<keyword evidence="5 13" id="KW-0997">Cell inner membrane</keyword>
<evidence type="ECO:0000256" key="5">
    <source>
        <dbReference type="ARBA" id="ARBA00022519"/>
    </source>
</evidence>
<feature type="transmembrane region" description="Helical" evidence="14">
    <location>
        <begin position="329"/>
        <end position="346"/>
    </location>
</feature>
<keyword evidence="6 14" id="KW-0812">Transmembrane</keyword>
<comment type="subcellular location">
    <subcellularLocation>
        <location evidence="1 13">Cell inner membrane</location>
        <topology evidence="1 13">Multi-pass membrane protein</topology>
    </subcellularLocation>
</comment>
<evidence type="ECO:0000256" key="2">
    <source>
        <dbReference type="ARBA" id="ARBA00006413"/>
    </source>
</evidence>
<evidence type="ECO:0000256" key="11">
    <source>
        <dbReference type="ARBA" id="ARBA00034287"/>
    </source>
</evidence>
<evidence type="ECO:0000256" key="1">
    <source>
        <dbReference type="ARBA" id="ARBA00004429"/>
    </source>
</evidence>
<comment type="catalytic activity">
    <reaction evidence="10">
        <text>(S)-malate(in) + succinate(out) = (S)-malate(out) + succinate(in)</text>
        <dbReference type="Rhea" id="RHEA:29327"/>
        <dbReference type="ChEBI" id="CHEBI:15589"/>
        <dbReference type="ChEBI" id="CHEBI:30031"/>
    </reaction>
    <physiologicalReaction direction="right-to-left" evidence="10">
        <dbReference type="Rhea" id="RHEA:29329"/>
    </physiologicalReaction>
</comment>
<feature type="transmembrane region" description="Helical" evidence="14">
    <location>
        <begin position="256"/>
        <end position="276"/>
    </location>
</feature>
<dbReference type="Proteomes" id="UP000215738">
    <property type="component" value="Unassembled WGS sequence"/>
</dbReference>
<comment type="catalytic activity">
    <reaction evidence="9">
        <text>L-aspartate(in) + succinate(out) = L-aspartate(out) + succinate(in)</text>
        <dbReference type="Rhea" id="RHEA:29343"/>
        <dbReference type="ChEBI" id="CHEBI:29991"/>
        <dbReference type="ChEBI" id="CHEBI:30031"/>
    </reaction>
    <physiologicalReaction direction="right-to-left" evidence="9">
        <dbReference type="Rhea" id="RHEA:29345"/>
    </physiologicalReaction>
</comment>
<reference evidence="16 18" key="2">
    <citation type="submission" date="2018-06" db="EMBL/GenBank/DDBJ databases">
        <authorList>
            <consortium name="Pathogen Informatics"/>
            <person name="Doyle S."/>
        </authorList>
    </citation>
    <scope>NUCLEOTIDE SEQUENCE [LARGE SCALE GENOMIC DNA]</scope>
    <source>
        <strain evidence="16 18">NCTC10851</strain>
    </source>
</reference>
<evidence type="ECO:0000313" key="17">
    <source>
        <dbReference type="Proteomes" id="UP000215738"/>
    </source>
</evidence>
<feature type="transmembrane region" description="Helical" evidence="14">
    <location>
        <begin position="225"/>
        <end position="244"/>
    </location>
</feature>
<evidence type="ECO:0000256" key="4">
    <source>
        <dbReference type="ARBA" id="ARBA00022475"/>
    </source>
</evidence>
<comment type="function">
    <text evidence="13">Responsible for the transport of C4-dicarboxylates.</text>
</comment>
<comment type="similarity">
    <text evidence="2 13">Belongs to the DcuA/DcuB transporter (TC 2.A.13.1) family.</text>
</comment>
<feature type="transmembrane region" description="Helical" evidence="14">
    <location>
        <begin position="51"/>
        <end position="78"/>
    </location>
</feature>
<dbReference type="EMBL" id="UFSB01000001">
    <property type="protein sequence ID" value="SUU34901.1"/>
    <property type="molecule type" value="Genomic_DNA"/>
</dbReference>
<keyword evidence="3 13" id="KW-0813">Transport</keyword>
<dbReference type="OrthoDB" id="9770910at2"/>
<dbReference type="NCBIfam" id="NF009136">
    <property type="entry name" value="PRK12489.1"/>
    <property type="match status" value="1"/>
</dbReference>
<dbReference type="Proteomes" id="UP000254507">
    <property type="component" value="Unassembled WGS sequence"/>
</dbReference>
<comment type="catalytic activity">
    <reaction evidence="11">
        <text>fumarate(in) + succinate(out) = fumarate(out) + succinate(in)</text>
        <dbReference type="Rhea" id="RHEA:29323"/>
        <dbReference type="ChEBI" id="CHEBI:29806"/>
        <dbReference type="ChEBI" id="CHEBI:30031"/>
    </reaction>
    <physiologicalReaction direction="right-to-left" evidence="11">
        <dbReference type="Rhea" id="RHEA:29325"/>
    </physiologicalReaction>
</comment>
<dbReference type="PANTHER" id="PTHR36106">
    <property type="entry name" value="ANAEROBIC C4-DICARBOXYLATE TRANSPORTER DCUB"/>
    <property type="match status" value="1"/>
</dbReference>
<feature type="transmembrane region" description="Helical" evidence="14">
    <location>
        <begin position="90"/>
        <end position="117"/>
    </location>
</feature>
<evidence type="ECO:0000256" key="14">
    <source>
        <dbReference type="SAM" id="Phobius"/>
    </source>
</evidence>
<dbReference type="GO" id="GO:0015556">
    <property type="term" value="F:C4-dicarboxylate transmembrane transporter activity"/>
    <property type="evidence" value="ECO:0007669"/>
    <property type="project" value="InterPro"/>
</dbReference>
<evidence type="ECO:0000256" key="7">
    <source>
        <dbReference type="ARBA" id="ARBA00022989"/>
    </source>
</evidence>
<feature type="transmembrane region" description="Helical" evidence="14">
    <location>
        <begin position="410"/>
        <end position="429"/>
    </location>
</feature>
<evidence type="ECO:0000313" key="16">
    <source>
        <dbReference type="EMBL" id="SUU34901.1"/>
    </source>
</evidence>
<keyword evidence="17" id="KW-1185">Reference proteome</keyword>
<dbReference type="EMBL" id="NLFK01000013">
    <property type="protein sequence ID" value="OZN24131.1"/>
    <property type="molecule type" value="Genomic_DNA"/>
</dbReference>
<feature type="transmembrane region" description="Helical" evidence="14">
    <location>
        <begin position="353"/>
        <end position="381"/>
    </location>
</feature>
<evidence type="ECO:0000256" key="12">
    <source>
        <dbReference type="ARBA" id="ARBA00036117"/>
    </source>
</evidence>
<dbReference type="NCBIfam" id="TIGR00770">
    <property type="entry name" value="Dcu"/>
    <property type="match status" value="1"/>
</dbReference>
<gene>
    <name evidence="16" type="primary">dcuA</name>
    <name evidence="15" type="ORF">CFY87_10570</name>
    <name evidence="16" type="ORF">NCTC10851_00631</name>
</gene>
<dbReference type="NCBIfam" id="NF006927">
    <property type="entry name" value="PRK09412.1"/>
    <property type="match status" value="1"/>
</dbReference>
<dbReference type="PANTHER" id="PTHR36106:SF2">
    <property type="entry name" value="C4-DICARBOXYLATE TRANSPORTER DCUA"/>
    <property type="match status" value="1"/>
</dbReference>
<evidence type="ECO:0000256" key="6">
    <source>
        <dbReference type="ARBA" id="ARBA00022692"/>
    </source>
</evidence>
<keyword evidence="8 13" id="KW-0472">Membrane</keyword>
<evidence type="ECO:0000256" key="8">
    <source>
        <dbReference type="ARBA" id="ARBA00023136"/>
    </source>
</evidence>
<dbReference type="InterPro" id="IPR004668">
    <property type="entry name" value="Anaer_Dcu_memb_transpt"/>
</dbReference>
<organism evidence="16 18">
    <name type="scientific">Actinobacillus seminis</name>
    <dbReference type="NCBI Taxonomy" id="722"/>
    <lineage>
        <taxon>Bacteria</taxon>
        <taxon>Pseudomonadati</taxon>
        <taxon>Pseudomonadota</taxon>
        <taxon>Gammaproteobacteria</taxon>
        <taxon>Pasteurellales</taxon>
        <taxon>Pasteurellaceae</taxon>
        <taxon>Actinobacillus</taxon>
    </lineage>
</organism>
<dbReference type="GO" id="GO:0005886">
    <property type="term" value="C:plasma membrane"/>
    <property type="evidence" value="ECO:0007669"/>
    <property type="project" value="UniProtKB-SubCell"/>
</dbReference>
<protein>
    <recommendedName>
        <fullName evidence="13">C4-dicarboxylate transporter</fullName>
    </recommendedName>
</protein>
<dbReference type="AlphaFoldDB" id="A0A263HAI9"/>
<keyword evidence="4 13" id="KW-1003">Cell membrane</keyword>
<dbReference type="InParanoid" id="A0A263HAI9"/>
<proteinExistence type="inferred from homology"/>
<accession>A0A263HAI9</accession>
<evidence type="ECO:0000256" key="10">
    <source>
        <dbReference type="ARBA" id="ARBA00034284"/>
    </source>
</evidence>
<sequence length="433" mass="45571">MIWVESLIVLICIFLGIRTGGIGIGLFGGVGLFFLTLVLGLPVGSIPIDVILIIMTVVLAAATLQASGGMALLIQYAAKLMRKNPKYINFIAPAVTWLMTIVTGTGFVVFSTLPIIAEVARESGVRPSRALAGSVVASQFAVAGSPISAAMAAMLATMEGNGVTFLQVMAVCLPASFVASMIAAFVSSKQGCELQDDKVYLQRLQDGLVSKEATKMAEISPSAKYSVLFFLLSVLVIVLLAAFPDLRPIYQDGKTISTRNIIIVCMLSASCLMMLCGKITPDSITTSSIFRSGMTSIAIILGIVTLGTTFVDAHLVGIKAVAGDILTQYPMLLAAVLFFTCALLYSQGSTAPLIIPLAVGLAVPHWAILASFIAVTGIFLLPTYPTSLAAMEIDTTGSTRAGKYLVDHPFMLPATLGIISALIFGFVWAPMIV</sequence>
<name>A0A263HAI9_9PAST</name>
<evidence type="ECO:0000256" key="3">
    <source>
        <dbReference type="ARBA" id="ARBA00022448"/>
    </source>
</evidence>
<dbReference type="PIRSF" id="PIRSF004539">
    <property type="entry name" value="C4-dicrbxl_trns"/>
    <property type="match status" value="1"/>
</dbReference>
<evidence type="ECO:0000313" key="18">
    <source>
        <dbReference type="Proteomes" id="UP000254507"/>
    </source>
</evidence>
<comment type="catalytic activity">
    <reaction evidence="12">
        <text>fumarate(in) + L-aspartate(out) = fumarate(out) + L-aspartate(in)</text>
        <dbReference type="Rhea" id="RHEA:72459"/>
        <dbReference type="ChEBI" id="CHEBI:29806"/>
        <dbReference type="ChEBI" id="CHEBI:29991"/>
    </reaction>
    <physiologicalReaction direction="left-to-right" evidence="12">
        <dbReference type="Rhea" id="RHEA:72460"/>
    </physiologicalReaction>
</comment>
<reference evidence="15 17" key="1">
    <citation type="submission" date="2017-07" db="EMBL/GenBank/DDBJ databases">
        <title>Virulence factors identified in Actinobacillus seminis.</title>
        <authorList>
            <person name="Negrete-Abascal E."/>
            <person name="Vaca-Pacheco S."/>
            <person name="Montes-Garcia F."/>
            <person name="Leyto-Gil A.M."/>
            <person name="Fragoso-Garcia E."/>
            <person name="Carvente-Garcia R."/>
            <person name="Perez-Agueros S."/>
            <person name="Castelan-Sanchez H.G."/>
            <person name="Garcia-Molina A."/>
            <person name="Villamar T.E."/>
            <person name="Vazquez-Cruz C."/>
        </authorList>
    </citation>
    <scope>NUCLEOTIDE SEQUENCE [LARGE SCALE GENOMIC DNA]</scope>
    <source>
        <strain evidence="15 17">ATCC 15768</strain>
    </source>
</reference>
<dbReference type="Pfam" id="PF03605">
    <property type="entry name" value="DcuA_DcuB"/>
    <property type="match status" value="1"/>
</dbReference>
<feature type="transmembrane region" description="Helical" evidence="14">
    <location>
        <begin position="6"/>
        <end position="39"/>
    </location>
</feature>
<evidence type="ECO:0000313" key="15">
    <source>
        <dbReference type="EMBL" id="OZN24131.1"/>
    </source>
</evidence>
<dbReference type="FunCoup" id="A0A263HAI9">
    <property type="interactions" value="10"/>
</dbReference>
<feature type="transmembrane region" description="Helical" evidence="14">
    <location>
        <begin position="297"/>
        <end position="317"/>
    </location>
</feature>
<feature type="transmembrane region" description="Helical" evidence="14">
    <location>
        <begin position="165"/>
        <end position="186"/>
    </location>
</feature>
<keyword evidence="7 14" id="KW-1133">Transmembrane helix</keyword>
<dbReference type="RefSeq" id="WP_094947598.1">
    <property type="nucleotide sequence ID" value="NZ_NLFK01000013.1"/>
</dbReference>
<evidence type="ECO:0000256" key="9">
    <source>
        <dbReference type="ARBA" id="ARBA00034237"/>
    </source>
</evidence>
<evidence type="ECO:0000256" key="13">
    <source>
        <dbReference type="PIRNR" id="PIRNR004539"/>
    </source>
</evidence>